<keyword evidence="3" id="KW-0808">Transferase</keyword>
<feature type="domain" description="PKS/mFAS DH" evidence="11">
    <location>
        <begin position="1361"/>
        <end position="1648"/>
    </location>
</feature>
<dbReference type="SUPFAM" id="SSF52151">
    <property type="entry name" value="FabD/lysophospholipase-like"/>
    <property type="match status" value="1"/>
</dbReference>
<evidence type="ECO:0000256" key="7">
    <source>
        <dbReference type="PROSITE-ProRule" id="PRU01363"/>
    </source>
</evidence>
<dbReference type="RefSeq" id="WP_179905553.1">
    <property type="nucleotide sequence ID" value="NZ_JACBXS010000012.1"/>
</dbReference>
<evidence type="ECO:0000256" key="2">
    <source>
        <dbReference type="ARBA" id="ARBA00022553"/>
    </source>
</evidence>
<reference evidence="12 13" key="1">
    <citation type="journal article" date="2000" name="Arch. Microbiol.">
        <title>Rhodobaca bogoriensis gen. nov. and sp. nov., an alkaliphilic purple nonsulfur bacterium from African Rift Valley soda lakes.</title>
        <authorList>
            <person name="Milford A.D."/>
            <person name="Achenbach L.A."/>
            <person name="Jung D.O."/>
            <person name="Madigan M.T."/>
        </authorList>
    </citation>
    <scope>NUCLEOTIDE SEQUENCE [LARGE SCALE GENOMIC DNA]</scope>
    <source>
        <strain evidence="12 13">2376</strain>
    </source>
</reference>
<dbReference type="Pfam" id="PF00109">
    <property type="entry name" value="ketoacyl-synt"/>
    <property type="match status" value="1"/>
</dbReference>
<dbReference type="InterPro" id="IPR050091">
    <property type="entry name" value="PKS_NRPS_Biosynth_Enz"/>
</dbReference>
<dbReference type="InterPro" id="IPR042104">
    <property type="entry name" value="PKS_dehydratase_sf"/>
</dbReference>
<evidence type="ECO:0000256" key="3">
    <source>
        <dbReference type="ARBA" id="ARBA00022679"/>
    </source>
</evidence>
<dbReference type="InterPro" id="IPR009081">
    <property type="entry name" value="PP-bd_ACP"/>
</dbReference>
<dbReference type="GO" id="GO:0006633">
    <property type="term" value="P:fatty acid biosynthetic process"/>
    <property type="evidence" value="ECO:0007669"/>
    <property type="project" value="InterPro"/>
</dbReference>
<feature type="compositionally biased region" description="Low complexity" evidence="8">
    <location>
        <begin position="1716"/>
        <end position="1726"/>
    </location>
</feature>
<feature type="domain" description="Carrier" evidence="9">
    <location>
        <begin position="1740"/>
        <end position="1815"/>
    </location>
</feature>
<dbReference type="InterPro" id="IPR014043">
    <property type="entry name" value="Acyl_transferase_dom"/>
</dbReference>
<dbReference type="Pfam" id="PF00698">
    <property type="entry name" value="Acyl_transf_1"/>
    <property type="match status" value="1"/>
</dbReference>
<feature type="active site" description="Proton acceptor; for dehydratase activity" evidence="7">
    <location>
        <position position="1395"/>
    </location>
</feature>
<feature type="region of interest" description="N-terminal hotdog fold" evidence="7">
    <location>
        <begin position="1361"/>
        <end position="1489"/>
    </location>
</feature>
<dbReference type="Gene3D" id="3.40.366.10">
    <property type="entry name" value="Malonyl-Coenzyme A Acyl Carrier Protein, domain 2"/>
    <property type="match status" value="1"/>
</dbReference>
<dbReference type="InterPro" id="IPR016036">
    <property type="entry name" value="Malonyl_transacylase_ACP-bd"/>
</dbReference>
<dbReference type="SUPFAM" id="SSF51735">
    <property type="entry name" value="NAD(P)-binding Rossmann-fold domains"/>
    <property type="match status" value="2"/>
</dbReference>
<dbReference type="FunFam" id="3.40.47.10:FF:000042">
    <property type="entry name" value="Polyketide synthase Pks13"/>
    <property type="match status" value="1"/>
</dbReference>
<dbReference type="Gene3D" id="3.10.129.110">
    <property type="entry name" value="Polyketide synthase dehydratase"/>
    <property type="match status" value="1"/>
</dbReference>
<dbReference type="Proteomes" id="UP000529417">
    <property type="component" value="Unassembled WGS sequence"/>
</dbReference>
<dbReference type="GO" id="GO:0004312">
    <property type="term" value="F:fatty acid synthase activity"/>
    <property type="evidence" value="ECO:0007669"/>
    <property type="project" value="TreeGrafter"/>
</dbReference>
<comment type="caution">
    <text evidence="12">The sequence shown here is derived from an EMBL/GenBank/DDBJ whole genome shotgun (WGS) entry which is preliminary data.</text>
</comment>
<dbReference type="Gene3D" id="3.40.50.1820">
    <property type="entry name" value="alpha/beta hydrolase"/>
    <property type="match status" value="1"/>
</dbReference>
<dbReference type="SMART" id="SM00823">
    <property type="entry name" value="PKS_PP"/>
    <property type="match status" value="1"/>
</dbReference>
<dbReference type="InterPro" id="IPR014030">
    <property type="entry name" value="Ketoacyl_synth_N"/>
</dbReference>
<evidence type="ECO:0000256" key="8">
    <source>
        <dbReference type="SAM" id="MobiDB-lite"/>
    </source>
</evidence>
<keyword evidence="6" id="KW-0511">Multifunctional enzyme</keyword>
<dbReference type="PANTHER" id="PTHR43775:SF37">
    <property type="entry name" value="SI:DKEY-61P9.11"/>
    <property type="match status" value="1"/>
</dbReference>
<evidence type="ECO:0000256" key="4">
    <source>
        <dbReference type="ARBA" id="ARBA00022832"/>
    </source>
</evidence>
<dbReference type="InterPro" id="IPR001227">
    <property type="entry name" value="Ac_transferase_dom_sf"/>
</dbReference>
<dbReference type="Gene3D" id="1.10.1200.10">
    <property type="entry name" value="ACP-like"/>
    <property type="match status" value="1"/>
</dbReference>
<dbReference type="GO" id="GO:0004315">
    <property type="term" value="F:3-oxoacyl-[acyl-carrier-protein] synthase activity"/>
    <property type="evidence" value="ECO:0007669"/>
    <property type="project" value="InterPro"/>
</dbReference>
<dbReference type="SMART" id="SM00827">
    <property type="entry name" value="PKS_AT"/>
    <property type="match status" value="1"/>
</dbReference>
<keyword evidence="2" id="KW-0597">Phosphoprotein</keyword>
<dbReference type="Pfam" id="PF02801">
    <property type="entry name" value="Ketoacyl-synt_C"/>
    <property type="match status" value="1"/>
</dbReference>
<dbReference type="Gene3D" id="3.40.50.720">
    <property type="entry name" value="NAD(P)-binding Rossmann-like Domain"/>
    <property type="match status" value="1"/>
</dbReference>
<dbReference type="InterPro" id="IPR016035">
    <property type="entry name" value="Acyl_Trfase/lysoPLipase"/>
</dbReference>
<dbReference type="Pfam" id="PF00975">
    <property type="entry name" value="Thioesterase"/>
    <property type="match status" value="1"/>
</dbReference>
<dbReference type="GO" id="GO:0031177">
    <property type="term" value="F:phosphopantetheine binding"/>
    <property type="evidence" value="ECO:0007669"/>
    <property type="project" value="InterPro"/>
</dbReference>
<keyword evidence="13" id="KW-1185">Reference proteome</keyword>
<dbReference type="InterPro" id="IPR036736">
    <property type="entry name" value="ACP-like_sf"/>
</dbReference>
<dbReference type="PROSITE" id="PS52019">
    <property type="entry name" value="PKS_MFAS_DH"/>
    <property type="match status" value="1"/>
</dbReference>
<dbReference type="SMART" id="SM00825">
    <property type="entry name" value="PKS_KS"/>
    <property type="match status" value="1"/>
</dbReference>
<evidence type="ECO:0000256" key="5">
    <source>
        <dbReference type="ARBA" id="ARBA00023098"/>
    </source>
</evidence>
<proteinExistence type="predicted"/>
<evidence type="ECO:0000313" key="13">
    <source>
        <dbReference type="Proteomes" id="UP000529417"/>
    </source>
</evidence>
<keyword evidence="4" id="KW-0276">Fatty acid metabolism</keyword>
<dbReference type="InterPro" id="IPR018201">
    <property type="entry name" value="Ketoacyl_synth_AS"/>
</dbReference>
<accession>A0A7Z0HZ42</accession>
<dbReference type="InterPro" id="IPR049900">
    <property type="entry name" value="PKS_mFAS_DH"/>
</dbReference>
<dbReference type="InterPro" id="IPR016039">
    <property type="entry name" value="Thiolase-like"/>
</dbReference>
<dbReference type="SUPFAM" id="SSF53901">
    <property type="entry name" value="Thiolase-like"/>
    <property type="match status" value="1"/>
</dbReference>
<dbReference type="Pfam" id="PF22621">
    <property type="entry name" value="CurL-like_PKS_C"/>
    <property type="match status" value="1"/>
</dbReference>
<dbReference type="InterPro" id="IPR049552">
    <property type="entry name" value="PKS_DH_N"/>
</dbReference>
<evidence type="ECO:0000259" key="10">
    <source>
        <dbReference type="PROSITE" id="PS52004"/>
    </source>
</evidence>
<evidence type="ECO:0000313" key="12">
    <source>
        <dbReference type="EMBL" id="NYS24850.1"/>
    </source>
</evidence>
<dbReference type="Pfam" id="PF21394">
    <property type="entry name" value="Beta-ketacyl_N"/>
    <property type="match status" value="1"/>
</dbReference>
<dbReference type="InterPro" id="IPR020807">
    <property type="entry name" value="PKS_DH"/>
</dbReference>
<name>A0A7Z0HZ42_9RHOB</name>
<evidence type="ECO:0000259" key="11">
    <source>
        <dbReference type="PROSITE" id="PS52019"/>
    </source>
</evidence>
<dbReference type="PANTHER" id="PTHR43775">
    <property type="entry name" value="FATTY ACID SYNTHASE"/>
    <property type="match status" value="1"/>
</dbReference>
<evidence type="ECO:0000256" key="6">
    <source>
        <dbReference type="ARBA" id="ARBA00023268"/>
    </source>
</evidence>
<organism evidence="12 13">
    <name type="scientific">Rhabdonatronobacter sediminivivens</name>
    <dbReference type="NCBI Taxonomy" id="2743469"/>
    <lineage>
        <taxon>Bacteria</taxon>
        <taxon>Pseudomonadati</taxon>
        <taxon>Pseudomonadota</taxon>
        <taxon>Alphaproteobacteria</taxon>
        <taxon>Rhodobacterales</taxon>
        <taxon>Paracoccaceae</taxon>
        <taxon>Rhabdonatronobacter</taxon>
    </lineage>
</organism>
<dbReference type="SUPFAM" id="SSF53474">
    <property type="entry name" value="alpha/beta-Hydrolases"/>
    <property type="match status" value="1"/>
</dbReference>
<dbReference type="InterPro" id="IPR029058">
    <property type="entry name" value="AB_hydrolase_fold"/>
</dbReference>
<dbReference type="FunFam" id="1.10.1200.10:FF:000016">
    <property type="entry name" value="Non-ribosomal peptide synthase"/>
    <property type="match status" value="1"/>
</dbReference>
<feature type="domain" description="Ketosynthase family 3 (KS3)" evidence="10">
    <location>
        <begin position="6"/>
        <end position="433"/>
    </location>
</feature>
<dbReference type="InterPro" id="IPR020806">
    <property type="entry name" value="PKS_PP-bd"/>
</dbReference>
<sequence>MTTDRENDIAIIGMAAHLPGAGSVAAFWDNLRAGRSALQRLDEDTLLANGESPARLRATNYVPVAAPLDGFADFDAEFFGFSPKDAAILDPQHRQFLETAWEAFEDAGHPPARFGGPVGAFAGCGMGSYFYFNICSNPALVDDVGMFLLRHTGNDKDFLSTRASHVFDLRGPSVNVQTACSTSLVAVHYAVNALLTGECDMALAGGVTIELPQGRGYLFKENEILSPDGECHAFDHRAQGTVFGSGAGAVVLRRLSDALADGDRIIAVIKGTAINNDGAAKAGYLAPSVEGQAAAVAEAQAVAGVTPDSVSYIECHGTGTYLGDPIEVAALTDAFRRGTERTGFCRIGSVKTNIGHLDTAAGVASLIKVAKALEARELPPSLGYEAPNPAIDFDSSPFLVNDRLTRWDSDGPRRAGVNSLGVGGTNAHAVLEEAPEAAASEPSDWPFQILTLSAKSKGALEDGSARLAAHLRARPDQPLADVAFTLKEGRTAFDRRRVVVAETHEDAATLLDAADPRRVHTHTALDTPDVVFMFPGGGAQYAGMARDLYETEPVFAEWMDKGLAVLDSLEDRDIRALWLPEPGAEGAANEALRRPSLQLPLIMVTEYALAQMFMGWGVQPKALVGHSMGENTAAALAGVMGFEDCIRLVHLRGTLFDTVPAGGMLSVPLSVAALAPHMGDDLDIASVNAPELTVVSGPDAALADLAARLESEGIETQRIAIDIAAHSRMLEPILERFGAFLRSIPLQAPQLPVISNRTGQPLSAEQATDPDYWVAHLRNTVHFADCIGTLAAEPNRIYLEMGPGRALASLTRMHGGVPGQQVLSVLRHPEDPIADDRHHLEVLARIWALGGRFDWSQIWGEARRARVELPTYAFQRSRYFIEPGQPQATPETALARVDDVTDWGHAPHWKPMAADCAIDPATELDRAPRETWAIFADEAGMAAPVIDRLRAAGHRVVVVRAGDAFVRRGADDYLLAPEHGREGFDALVQALIAEGAAPTRIAHFWLVTKRESFRPGSSFVHRNIEQGFHALLFLGQALVAESLPMPVHLTVVTSGAAARGDEPLPYPEKATVAGPARVLPREVPGLTCTTLDVALADAGPALTDRLLEDLLATPVNGTALLRGDRRYAQILRPAPLPETLPDLPQGAHWVITGGFGGIGLRLAEELMRRFAARITLIARTPLPAPEDRADWPDDPADPVARRLMALRRLEALGEVHVATADVCNIDEMRAALDDARTRFGPPQGLIHAAGALDDAPMLAKTPGAVEEVLAPKVHGLRVIDALLPDGALDWLVLFSSTSAHVAPVGQVDYVAANAFLNAFARARAGGRTKVLALGWGVWAEIGMGAEALAARLGQAPKLPDTPLDGPVFRSLGRSPGGAQRLEGRLSAHDWLVDEHRTADGAAILPGTGVLDLAAQALAAVGEGLPFELRDLTFFRATEVPESGTRSLRATLERSAEGYDLALRSDAVAAGRQGYVLNAQARVALGEGLPPPGRLDPADIAARCPDRHEGPGLDSPQAAHMRFGPRWQVLERMALGDGEGLAHLALPEAFTADLHAGFVLHPALLDIATGWAMALIPGYGARHLWVPLSYGSVRVHGPLPARIISHARLRPGADPGFAEFDVTLATPDGAVVLEVARFAMKRLEAGFTPSPIRASEMEFDRTAEATLSPAEERLRAAIALGITPDEGAGAFLRALAHGGGELVVSSVPPTALRAEADAAATAQTGDGQKFDRPQLDSDYVAPRNEIERTLVGFWEDLLGVDQIGVEDSFFDLGGHSLIAVRLFAQVKKAFAVEFPISVLFEAPTVAACAGMIAEATGTDTGAAPDADSTATPAAPPQRRFTHLVPMHEGEPRAATPFFLVAGMFGNVLNLRHLAQLIGRERPFYGLQARGLMGGADPHDSIEAAARDIIAEMQQVQPHGPYMLGGFSGGGITAWEIGRQLREAGHEVTLLTLLDTPLPLRPGLSRADKALIKLAEFRRKGPGYAAEWWRARRDWQALQARGPAADSADAFHNAAIEAAFRRAVAQYLVTPWDGNAVLFRPPLDRHWQVTGGRWVSREKEFVLPDNDWTRFAPALQVFEVPGTHDSMVLEPNVRVLAAKLRRLILDAEHTARAPAQAAE</sequence>
<dbReference type="SUPFAM" id="SSF55048">
    <property type="entry name" value="Probable ACP-binding domain of malonyl-CoA ACP transacylase"/>
    <property type="match status" value="1"/>
</dbReference>
<feature type="region of interest" description="C-terminal hotdog fold" evidence="7">
    <location>
        <begin position="1504"/>
        <end position="1648"/>
    </location>
</feature>
<dbReference type="Gene3D" id="3.40.47.10">
    <property type="match status" value="1"/>
</dbReference>
<dbReference type="Gene3D" id="3.30.70.3290">
    <property type="match status" value="1"/>
</dbReference>
<evidence type="ECO:0000259" key="9">
    <source>
        <dbReference type="PROSITE" id="PS50075"/>
    </source>
</evidence>
<dbReference type="PROSITE" id="PS50075">
    <property type="entry name" value="CARRIER"/>
    <property type="match status" value="1"/>
</dbReference>
<dbReference type="Pfam" id="PF00550">
    <property type="entry name" value="PP-binding"/>
    <property type="match status" value="1"/>
</dbReference>
<dbReference type="Gene3D" id="3.30.70.250">
    <property type="entry name" value="Malonyl-CoA ACP transacylase, ACP-binding"/>
    <property type="match status" value="1"/>
</dbReference>
<dbReference type="EMBL" id="JACBXS010000012">
    <property type="protein sequence ID" value="NYS24850.1"/>
    <property type="molecule type" value="Genomic_DNA"/>
</dbReference>
<protein>
    <submittedName>
        <fullName evidence="12">SDR family NAD(P)-dependent oxidoreductase</fullName>
    </submittedName>
</protein>
<evidence type="ECO:0000256" key="1">
    <source>
        <dbReference type="ARBA" id="ARBA00022450"/>
    </source>
</evidence>
<keyword evidence="1" id="KW-0596">Phosphopantetheine</keyword>
<dbReference type="SMART" id="SM00826">
    <property type="entry name" value="PKS_DH"/>
    <property type="match status" value="1"/>
</dbReference>
<dbReference type="PROSITE" id="PS52004">
    <property type="entry name" value="KS3_2"/>
    <property type="match status" value="1"/>
</dbReference>
<dbReference type="GO" id="GO:0044550">
    <property type="term" value="P:secondary metabolite biosynthetic process"/>
    <property type="evidence" value="ECO:0007669"/>
    <property type="project" value="UniProtKB-ARBA"/>
</dbReference>
<gene>
    <name evidence="12" type="ORF">HUK65_07565</name>
</gene>
<dbReference type="InterPro" id="IPR020841">
    <property type="entry name" value="PKS_Beta-ketoAc_synthase_dom"/>
</dbReference>
<dbReference type="InterPro" id="IPR049551">
    <property type="entry name" value="PKS_DH_C"/>
</dbReference>
<dbReference type="PROSITE" id="PS00606">
    <property type="entry name" value="KS3_1"/>
    <property type="match status" value="1"/>
</dbReference>
<feature type="region of interest" description="Disordered" evidence="8">
    <location>
        <begin position="1715"/>
        <end position="1734"/>
    </location>
</feature>
<dbReference type="InterPro" id="IPR057326">
    <property type="entry name" value="KR_dom"/>
</dbReference>
<dbReference type="Pfam" id="PF08659">
    <property type="entry name" value="KR"/>
    <property type="match status" value="1"/>
</dbReference>
<dbReference type="SUPFAM" id="SSF47336">
    <property type="entry name" value="ACP-like"/>
    <property type="match status" value="1"/>
</dbReference>
<dbReference type="InterPro" id="IPR036291">
    <property type="entry name" value="NAD(P)-bd_dom_sf"/>
</dbReference>
<dbReference type="InterPro" id="IPR014031">
    <property type="entry name" value="Ketoacyl_synth_C"/>
</dbReference>
<dbReference type="CDD" id="cd08953">
    <property type="entry name" value="KR_2_SDR_x"/>
    <property type="match status" value="1"/>
</dbReference>
<dbReference type="CDD" id="cd00833">
    <property type="entry name" value="PKS"/>
    <property type="match status" value="1"/>
</dbReference>
<dbReference type="Pfam" id="PF21089">
    <property type="entry name" value="PKS_DH_N"/>
    <property type="match status" value="1"/>
</dbReference>
<dbReference type="InterPro" id="IPR013968">
    <property type="entry name" value="PKS_KR"/>
</dbReference>
<dbReference type="InterPro" id="IPR001031">
    <property type="entry name" value="Thioesterase"/>
</dbReference>
<keyword evidence="5" id="KW-0443">Lipid metabolism</keyword>
<dbReference type="Pfam" id="PF14765">
    <property type="entry name" value="PS-DH"/>
    <property type="match status" value="1"/>
</dbReference>
<dbReference type="InterPro" id="IPR049490">
    <property type="entry name" value="C883_1060-like_KR_N"/>
</dbReference>
<dbReference type="SMART" id="SM00822">
    <property type="entry name" value="PKS_KR"/>
    <property type="match status" value="1"/>
</dbReference>
<feature type="active site" description="Proton donor; for dehydratase activity" evidence="7">
    <location>
        <position position="1565"/>
    </location>
</feature>